<dbReference type="InterPro" id="IPR031166">
    <property type="entry name" value="G_ENGA"/>
</dbReference>
<evidence type="ECO:0000313" key="13">
    <source>
        <dbReference type="Proteomes" id="UP000475117"/>
    </source>
</evidence>
<evidence type="ECO:0000256" key="7">
    <source>
        <dbReference type="ARBA" id="ARBA00032345"/>
    </source>
</evidence>
<keyword evidence="5 8" id="KW-0547">Nucleotide-binding</keyword>
<keyword evidence="6 8" id="KW-0342">GTP-binding</keyword>
<dbReference type="RefSeq" id="WP_164362843.1">
    <property type="nucleotide sequence ID" value="NZ_CP066776.1"/>
</dbReference>
<reference evidence="12 13" key="1">
    <citation type="submission" date="2020-12" db="EMBL/GenBank/DDBJ databases">
        <title>Sulforoseuscoccus oceanibium gen. nov., sp. nov., a representative of the phylum Verrucomicrobia with special cytoplasmic membrane, and proposal of Sulforoseuscoccusaceae fam. nov.</title>
        <authorList>
            <person name="Xi F."/>
        </authorList>
    </citation>
    <scope>NUCLEOTIDE SEQUENCE [LARGE SCALE GENOMIC DNA]</scope>
    <source>
        <strain evidence="12 13">T37</strain>
    </source>
</reference>
<evidence type="ECO:0000256" key="10">
    <source>
        <dbReference type="RuleBase" id="RU004481"/>
    </source>
</evidence>
<feature type="domain" description="EngA-type G" evidence="11">
    <location>
        <begin position="207"/>
        <end position="385"/>
    </location>
</feature>
<dbReference type="GO" id="GO:0043022">
    <property type="term" value="F:ribosome binding"/>
    <property type="evidence" value="ECO:0007669"/>
    <property type="project" value="TreeGrafter"/>
</dbReference>
<dbReference type="CDD" id="cd01895">
    <property type="entry name" value="EngA2"/>
    <property type="match status" value="1"/>
</dbReference>
<comment type="similarity">
    <text evidence="1 8 9 10">Belongs to the TRAFAC class TrmE-Era-EngA-EngB-Septin-like GTPase superfamily. EngA (Der) GTPase family.</text>
</comment>
<dbReference type="GO" id="GO:0042254">
    <property type="term" value="P:ribosome biogenesis"/>
    <property type="evidence" value="ECO:0007669"/>
    <property type="project" value="UniProtKB-KW"/>
</dbReference>
<evidence type="ECO:0000256" key="8">
    <source>
        <dbReference type="HAMAP-Rule" id="MF_00195"/>
    </source>
</evidence>
<evidence type="ECO:0000256" key="3">
    <source>
        <dbReference type="ARBA" id="ARBA00022517"/>
    </source>
</evidence>
<dbReference type="EMBL" id="CP066776">
    <property type="protein sequence ID" value="QQL46140.1"/>
    <property type="molecule type" value="Genomic_DNA"/>
</dbReference>
<dbReference type="HAMAP" id="MF_00195">
    <property type="entry name" value="GTPase_Der"/>
    <property type="match status" value="1"/>
</dbReference>
<feature type="binding site" evidence="8">
    <location>
        <begin position="74"/>
        <end position="78"/>
    </location>
    <ligand>
        <name>GTP</name>
        <dbReference type="ChEBI" id="CHEBI:37565"/>
        <label>1</label>
    </ligand>
</feature>
<keyword evidence="3 8" id="KW-0690">Ribosome biogenesis</keyword>
<dbReference type="InterPro" id="IPR006073">
    <property type="entry name" value="GTP-bd"/>
</dbReference>
<keyword evidence="13" id="KW-1185">Reference proteome</keyword>
<dbReference type="SMART" id="SM00173">
    <property type="entry name" value="RAS"/>
    <property type="match status" value="1"/>
</dbReference>
<dbReference type="CDD" id="cd01894">
    <property type="entry name" value="EngA1"/>
    <property type="match status" value="1"/>
</dbReference>
<comment type="subunit">
    <text evidence="8">Associates with the 50S ribosomal subunit.</text>
</comment>
<dbReference type="PROSITE" id="PS51712">
    <property type="entry name" value="G_ENGA"/>
    <property type="match status" value="1"/>
</dbReference>
<dbReference type="Proteomes" id="UP000475117">
    <property type="component" value="Chromosome"/>
</dbReference>
<gene>
    <name evidence="8 12" type="primary">der</name>
    <name evidence="12" type="ORF">G3M56_006040</name>
</gene>
<dbReference type="InterPro" id="IPR016484">
    <property type="entry name" value="GTPase_Der"/>
</dbReference>
<dbReference type="Gene3D" id="3.40.50.300">
    <property type="entry name" value="P-loop containing nucleotide triphosphate hydrolases"/>
    <property type="match status" value="2"/>
</dbReference>
<dbReference type="PIRSF" id="PIRSF006485">
    <property type="entry name" value="GTP-binding_EngA"/>
    <property type="match status" value="1"/>
</dbReference>
<proteinExistence type="inferred from homology"/>
<dbReference type="InterPro" id="IPR032859">
    <property type="entry name" value="KH_dom-like"/>
</dbReference>
<comment type="function">
    <text evidence="8 10">GTPase that plays an essential role in the late steps of ribosome biogenesis.</text>
</comment>
<organism evidence="12 13">
    <name type="scientific">Sulfuriroseicoccus oceanibius</name>
    <dbReference type="NCBI Taxonomy" id="2707525"/>
    <lineage>
        <taxon>Bacteria</taxon>
        <taxon>Pseudomonadati</taxon>
        <taxon>Verrucomicrobiota</taxon>
        <taxon>Verrucomicrobiia</taxon>
        <taxon>Verrucomicrobiales</taxon>
        <taxon>Verrucomicrobiaceae</taxon>
        <taxon>Sulfuriroseicoccus</taxon>
    </lineage>
</organism>
<dbReference type="AlphaFoldDB" id="A0A6B3L9F8"/>
<dbReference type="PANTHER" id="PTHR43834:SF6">
    <property type="entry name" value="GTPASE DER"/>
    <property type="match status" value="1"/>
</dbReference>
<dbReference type="InterPro" id="IPR005225">
    <property type="entry name" value="Small_GTP-bd"/>
</dbReference>
<evidence type="ECO:0000256" key="1">
    <source>
        <dbReference type="ARBA" id="ARBA00008279"/>
    </source>
</evidence>
<feature type="binding site" evidence="8">
    <location>
        <begin position="260"/>
        <end position="264"/>
    </location>
    <ligand>
        <name>GTP</name>
        <dbReference type="ChEBI" id="CHEBI:37565"/>
        <label>2</label>
    </ligand>
</feature>
<protein>
    <recommendedName>
        <fullName evidence="2 8">GTPase Der</fullName>
    </recommendedName>
    <alternativeName>
        <fullName evidence="7 8">GTP-binding protein EngA</fullName>
    </alternativeName>
</protein>
<name>A0A6B3L9F8_9BACT</name>
<dbReference type="PRINTS" id="PR00326">
    <property type="entry name" value="GTP1OBG"/>
</dbReference>
<feature type="binding site" evidence="8">
    <location>
        <begin position="137"/>
        <end position="140"/>
    </location>
    <ligand>
        <name>GTP</name>
        <dbReference type="ChEBI" id="CHEBI:37565"/>
        <label>1</label>
    </ligand>
</feature>
<evidence type="ECO:0000259" key="11">
    <source>
        <dbReference type="PROSITE" id="PS51712"/>
    </source>
</evidence>
<dbReference type="Pfam" id="PF14714">
    <property type="entry name" value="KH_dom-like"/>
    <property type="match status" value="1"/>
</dbReference>
<dbReference type="NCBIfam" id="TIGR00231">
    <property type="entry name" value="small_GTP"/>
    <property type="match status" value="2"/>
</dbReference>
<evidence type="ECO:0000256" key="6">
    <source>
        <dbReference type="ARBA" id="ARBA00023134"/>
    </source>
</evidence>
<dbReference type="Gene3D" id="3.30.300.20">
    <property type="match status" value="1"/>
</dbReference>
<dbReference type="KEGG" id="soa:G3M56_006040"/>
<dbReference type="SUPFAM" id="SSF52540">
    <property type="entry name" value="P-loop containing nucleoside triphosphate hydrolases"/>
    <property type="match status" value="2"/>
</dbReference>
<feature type="binding site" evidence="8">
    <location>
        <begin position="27"/>
        <end position="34"/>
    </location>
    <ligand>
        <name>GTP</name>
        <dbReference type="ChEBI" id="CHEBI:37565"/>
        <label>1</label>
    </ligand>
</feature>
<dbReference type="Pfam" id="PF01926">
    <property type="entry name" value="MMR_HSR1"/>
    <property type="match status" value="2"/>
</dbReference>
<evidence type="ECO:0000256" key="9">
    <source>
        <dbReference type="PROSITE-ProRule" id="PRU01049"/>
    </source>
</evidence>
<keyword evidence="4 10" id="KW-0677">Repeat</keyword>
<dbReference type="NCBIfam" id="TIGR03594">
    <property type="entry name" value="GTPase_EngA"/>
    <property type="match status" value="1"/>
</dbReference>
<dbReference type="GO" id="GO:0005525">
    <property type="term" value="F:GTP binding"/>
    <property type="evidence" value="ECO:0007669"/>
    <property type="project" value="UniProtKB-UniRule"/>
</dbReference>
<feature type="binding site" evidence="8">
    <location>
        <begin position="325"/>
        <end position="328"/>
    </location>
    <ligand>
        <name>GTP</name>
        <dbReference type="ChEBI" id="CHEBI:37565"/>
        <label>2</label>
    </ligand>
</feature>
<evidence type="ECO:0000313" key="12">
    <source>
        <dbReference type="EMBL" id="QQL46140.1"/>
    </source>
</evidence>
<dbReference type="FunFam" id="3.40.50.300:FF:000040">
    <property type="entry name" value="GTPase Der"/>
    <property type="match status" value="1"/>
</dbReference>
<dbReference type="InterPro" id="IPR027417">
    <property type="entry name" value="P-loop_NTPase"/>
</dbReference>
<sequence>MSDQAAQPESKKDVHRSEDIPVIAIVGRPNVGKSALFNKLSKRRLAIVHDQPGVTRDRLATECRATKSRALLIDTGGIGATLDDGFSEQVRAETEVAIQTADLILFILDGQEGPHPIDQTLAADLRQSGRPVRMVVNKIDESVHDRRVDEFAAMGFEDPIAVSAAHGRGFDHLVKEIDRILADQGVAVDRDKARDAEAEEDASKRPIQLAIVGKPNVGKSSMVNALLGDQRAIVSDVAGTTRDAFDVPFTFNEMDYTLIDTAGLRPRSRRDTSVEVFSAMRTESSIRRADICALVIDCSKGVTAQDRKIARIILDEGKPCFIVLNKFDLFHPDGEHRARMEEISEHVSRELFFLHYAPFVAVSAKTGEFLPRIFHTIDKIRGASKHKLGTGELNRLFKKAMAKNPPPLIGKKKRLKLLYVTMTKPERPTQIAAPTFVLFINNESLMSDSYQRYLENQIRDRLPYKGLPLNFVLRSRAKKSEL</sequence>
<accession>A0A6B3L9F8</accession>
<evidence type="ECO:0000256" key="4">
    <source>
        <dbReference type="ARBA" id="ARBA00022737"/>
    </source>
</evidence>
<dbReference type="PANTHER" id="PTHR43834">
    <property type="entry name" value="GTPASE DER"/>
    <property type="match status" value="1"/>
</dbReference>
<dbReference type="InterPro" id="IPR015946">
    <property type="entry name" value="KH_dom-like_a/b"/>
</dbReference>
<evidence type="ECO:0000256" key="2">
    <source>
        <dbReference type="ARBA" id="ARBA00020953"/>
    </source>
</evidence>
<evidence type="ECO:0000256" key="5">
    <source>
        <dbReference type="ARBA" id="ARBA00022741"/>
    </source>
</evidence>
<feature type="binding site" evidence="8">
    <location>
        <begin position="213"/>
        <end position="220"/>
    </location>
    <ligand>
        <name>GTP</name>
        <dbReference type="ChEBI" id="CHEBI:37565"/>
        <label>2</label>
    </ligand>
</feature>